<feature type="transmembrane region" description="Helical" evidence="1">
    <location>
        <begin position="198"/>
        <end position="219"/>
    </location>
</feature>
<dbReference type="InterPro" id="IPR003675">
    <property type="entry name" value="Rce1/LyrA-like_dom"/>
</dbReference>
<evidence type="ECO:0000256" key="1">
    <source>
        <dbReference type="SAM" id="Phobius"/>
    </source>
</evidence>
<feature type="transmembrane region" description="Helical" evidence="1">
    <location>
        <begin position="113"/>
        <end position="131"/>
    </location>
</feature>
<gene>
    <name evidence="3" type="ORF">QYB97_06205</name>
</gene>
<dbReference type="Pfam" id="PF02517">
    <property type="entry name" value="Rce1-like"/>
    <property type="match status" value="1"/>
</dbReference>
<sequence length="279" mass="31190">MTKTYIRIVIKTLASIAFLFAFIMLFTILLQNAEQINGEIYATPLALTLSALLMYRLFEKNSSWDFRLKDPLWSRNLLMGSLVAALFVGISVLLMVIAGNIEIQKNNVSGQILLSQIALFSLVAVGEELFFRGYLYGLYEKAYSPKFAVIMSSILFAAIHLINPDAFSRPPVFIALEMINIFMIALLFGISRYSSNSLWFPIFLHLFINVIQTTILGFVNGGKQMPSLLSLENTKNTLINGSGYGFESSLAATIVLLAILMIFIVFGLRRKDEPTLELS</sequence>
<dbReference type="RefSeq" id="WP_301165110.1">
    <property type="nucleotide sequence ID" value="NZ_JAUHTR010000002.1"/>
</dbReference>
<feature type="transmembrane region" description="Helical" evidence="1">
    <location>
        <begin position="143"/>
        <end position="162"/>
    </location>
</feature>
<feature type="transmembrane region" description="Helical" evidence="1">
    <location>
        <begin position="174"/>
        <end position="191"/>
    </location>
</feature>
<accession>A0ABT8HUW9</accession>
<evidence type="ECO:0000313" key="4">
    <source>
        <dbReference type="Proteomes" id="UP001172721"/>
    </source>
</evidence>
<keyword evidence="1" id="KW-0812">Transmembrane</keyword>
<dbReference type="PANTHER" id="PTHR39430:SF1">
    <property type="entry name" value="PROTEASE"/>
    <property type="match status" value="1"/>
</dbReference>
<organism evidence="3 4">
    <name type="scientific">Fictibacillus fluitans</name>
    <dbReference type="NCBI Taxonomy" id="3058422"/>
    <lineage>
        <taxon>Bacteria</taxon>
        <taxon>Bacillati</taxon>
        <taxon>Bacillota</taxon>
        <taxon>Bacilli</taxon>
        <taxon>Bacillales</taxon>
        <taxon>Fictibacillaceae</taxon>
        <taxon>Fictibacillus</taxon>
    </lineage>
</organism>
<feature type="transmembrane region" description="Helical" evidence="1">
    <location>
        <begin position="41"/>
        <end position="58"/>
    </location>
</feature>
<evidence type="ECO:0000259" key="2">
    <source>
        <dbReference type="Pfam" id="PF02517"/>
    </source>
</evidence>
<dbReference type="EMBL" id="JAUHTR010000002">
    <property type="protein sequence ID" value="MDN4524057.1"/>
    <property type="molecule type" value="Genomic_DNA"/>
</dbReference>
<reference evidence="3" key="1">
    <citation type="submission" date="2023-07" db="EMBL/GenBank/DDBJ databases">
        <title>Fictibacillus sp. isolated from freshwater pond.</title>
        <authorList>
            <person name="Kirdat K."/>
            <person name="Bhat A."/>
            <person name="Mourya A."/>
            <person name="Yadav A."/>
        </authorList>
    </citation>
    <scope>NUCLEOTIDE SEQUENCE</scope>
    <source>
        <strain evidence="3">NE201</strain>
    </source>
</reference>
<feature type="domain" description="CAAX prenyl protease 2/Lysostaphin resistance protein A-like" evidence="2">
    <location>
        <begin position="113"/>
        <end position="211"/>
    </location>
</feature>
<protein>
    <submittedName>
        <fullName evidence="3">Type II CAAX endopeptidase family protein</fullName>
    </submittedName>
</protein>
<dbReference type="Proteomes" id="UP001172721">
    <property type="component" value="Unassembled WGS sequence"/>
</dbReference>
<evidence type="ECO:0000313" key="3">
    <source>
        <dbReference type="EMBL" id="MDN4524057.1"/>
    </source>
</evidence>
<proteinExistence type="predicted"/>
<keyword evidence="4" id="KW-1185">Reference proteome</keyword>
<keyword evidence="1" id="KW-0472">Membrane</keyword>
<feature type="transmembrane region" description="Helical" evidence="1">
    <location>
        <begin position="12"/>
        <end position="29"/>
    </location>
</feature>
<dbReference type="PANTHER" id="PTHR39430">
    <property type="entry name" value="MEMBRANE-ASSOCIATED PROTEASE-RELATED"/>
    <property type="match status" value="1"/>
</dbReference>
<feature type="transmembrane region" description="Helical" evidence="1">
    <location>
        <begin position="78"/>
        <end position="101"/>
    </location>
</feature>
<name>A0ABT8HUW9_9BACL</name>
<comment type="caution">
    <text evidence="3">The sequence shown here is derived from an EMBL/GenBank/DDBJ whole genome shotgun (WGS) entry which is preliminary data.</text>
</comment>
<keyword evidence="1" id="KW-1133">Transmembrane helix</keyword>
<feature type="transmembrane region" description="Helical" evidence="1">
    <location>
        <begin position="250"/>
        <end position="268"/>
    </location>
</feature>